<dbReference type="Pfam" id="PF01352">
    <property type="entry name" value="KRAB"/>
    <property type="match status" value="1"/>
</dbReference>
<keyword evidence="10" id="KW-0804">Transcription</keyword>
<feature type="domain" description="C2H2-type" evidence="14">
    <location>
        <begin position="269"/>
        <end position="296"/>
    </location>
</feature>
<evidence type="ECO:0000256" key="8">
    <source>
        <dbReference type="ARBA" id="ARBA00023015"/>
    </source>
</evidence>
<dbReference type="PROSITE" id="PS00028">
    <property type="entry name" value="ZINC_FINGER_C2H2_1"/>
    <property type="match status" value="6"/>
</dbReference>
<dbReference type="PROSITE" id="PS50805">
    <property type="entry name" value="KRAB"/>
    <property type="match status" value="1"/>
</dbReference>
<evidence type="ECO:0000256" key="5">
    <source>
        <dbReference type="ARBA" id="ARBA00022737"/>
    </source>
</evidence>
<evidence type="ECO:0000313" key="16">
    <source>
        <dbReference type="EMBL" id="EFB14451.1"/>
    </source>
</evidence>
<feature type="compositionally biased region" description="Basic and acidic residues" evidence="13">
    <location>
        <begin position="119"/>
        <end position="132"/>
    </location>
</feature>
<dbReference type="FunFam" id="3.30.160.60:FF:002343">
    <property type="entry name" value="Zinc finger protein 33A"/>
    <property type="match status" value="1"/>
</dbReference>
<dbReference type="InParanoid" id="D2HQI5"/>
<dbReference type="Gene3D" id="6.10.140.140">
    <property type="match status" value="1"/>
</dbReference>
<dbReference type="InterPro" id="IPR013087">
    <property type="entry name" value="Znf_C2H2_type"/>
</dbReference>
<evidence type="ECO:0000256" key="7">
    <source>
        <dbReference type="ARBA" id="ARBA00022833"/>
    </source>
</evidence>
<accession>D2HQI5</accession>
<keyword evidence="11" id="KW-0539">Nucleus</keyword>
<keyword evidence="5" id="KW-0677">Repeat</keyword>
<evidence type="ECO:0000256" key="13">
    <source>
        <dbReference type="SAM" id="MobiDB-lite"/>
    </source>
</evidence>
<dbReference type="CDD" id="cd07765">
    <property type="entry name" value="KRAB_A-box"/>
    <property type="match status" value="1"/>
</dbReference>
<evidence type="ECO:0000259" key="14">
    <source>
        <dbReference type="PROSITE" id="PS50157"/>
    </source>
</evidence>
<dbReference type="InterPro" id="IPR001909">
    <property type="entry name" value="KRAB"/>
</dbReference>
<dbReference type="SUPFAM" id="SSF57667">
    <property type="entry name" value="beta-beta-alpha zinc fingers"/>
    <property type="match status" value="4"/>
</dbReference>
<sequence length="356" mass="41434">MISIPLRHKQQVQHIRNNSRAPRMSHEARATRTIFVLAPVTFKDVLVTFTQEEWELLDLPQRTLYWKVMRETFRLLVSLDDKAKTNTTKPSAPQPALFEGCSPHRLLTEEDFSVSTLGEAREQERPSEEQGGHIRTGTLPYKETLPGKWIHSRVKPYKCKKCGKAFLRKADLTGHYRIHIKKKLYECIECEKAFSRRSHLTEHQRVHTGEKPFVCIQCRKSFSRRSHLTEHQRIHSGEKPYVCSECGKAFARHSDFVRHNRTHTGEKPFECKECGKAFGNSFSVTRHMRSHSGEKLYECSECGKTYSYSSTLNTHRKIHSGVKSYKCKRCGKAFDQKAGLSQHQRTHTEFFLKRPF</sequence>
<dbReference type="GO" id="GO:0006357">
    <property type="term" value="P:regulation of transcription by RNA polymerase II"/>
    <property type="evidence" value="ECO:0007669"/>
    <property type="project" value="TreeGrafter"/>
</dbReference>
<keyword evidence="6 12" id="KW-0863">Zinc-finger</keyword>
<evidence type="ECO:0000256" key="3">
    <source>
        <dbReference type="ARBA" id="ARBA00006991"/>
    </source>
</evidence>
<protein>
    <recommendedName>
        <fullName evidence="17">Zinc finger protein 599</fullName>
    </recommendedName>
</protein>
<comment type="subcellular location">
    <subcellularLocation>
        <location evidence="2">Nucleus</location>
    </subcellularLocation>
</comment>
<dbReference type="AlphaFoldDB" id="D2HQI5"/>
<evidence type="ECO:0000259" key="15">
    <source>
        <dbReference type="PROSITE" id="PS50805"/>
    </source>
</evidence>
<gene>
    <name evidence="16" type="ORF">PANDA_014161</name>
</gene>
<feature type="domain" description="C2H2-type" evidence="14">
    <location>
        <begin position="157"/>
        <end position="184"/>
    </location>
</feature>
<reference evidence="16" key="1">
    <citation type="journal article" date="2010" name="Nature">
        <title>The sequence and de novo assembly of the giant panda genome.</title>
        <authorList>
            <person name="Li R."/>
            <person name="Fan W."/>
            <person name="Tian G."/>
            <person name="Zhu H."/>
            <person name="He L."/>
            <person name="Cai J."/>
            <person name="Huang Q."/>
            <person name="Cai Q."/>
            <person name="Li B."/>
            <person name="Bai Y."/>
            <person name="Zhang Z."/>
            <person name="Zhang Y."/>
            <person name="Wang W."/>
            <person name="Li J."/>
            <person name="Wei F."/>
            <person name="Li H."/>
            <person name="Jian M."/>
            <person name="Li J."/>
            <person name="Zhang Z."/>
            <person name="Nielsen R."/>
            <person name="Li D."/>
            <person name="Gu W."/>
            <person name="Yang Z."/>
            <person name="Xuan Z."/>
            <person name="Ryder O.A."/>
            <person name="Leung F.C."/>
            <person name="Zhou Y."/>
            <person name="Cao J."/>
            <person name="Sun X."/>
            <person name="Fu Y."/>
            <person name="Fang X."/>
            <person name="Guo X."/>
            <person name="Wang B."/>
            <person name="Hou R."/>
            <person name="Shen F."/>
            <person name="Mu B."/>
            <person name="Ni P."/>
            <person name="Lin R."/>
            <person name="Qian W."/>
            <person name="Wang G."/>
            <person name="Yu C."/>
            <person name="Nie W."/>
            <person name="Wang J."/>
            <person name="Wu Z."/>
            <person name="Liang H."/>
            <person name="Min J."/>
            <person name="Wu Q."/>
            <person name="Cheng S."/>
            <person name="Ruan J."/>
            <person name="Wang M."/>
            <person name="Shi Z."/>
            <person name="Wen M."/>
            <person name="Liu B."/>
            <person name="Ren X."/>
            <person name="Zheng H."/>
            <person name="Dong D."/>
            <person name="Cook K."/>
            <person name="Shan G."/>
            <person name="Zhang H."/>
            <person name="Kosiol C."/>
            <person name="Xie X."/>
            <person name="Lu Z."/>
            <person name="Zheng H."/>
            <person name="Li Y."/>
            <person name="Steiner C.C."/>
            <person name="Lam T.T."/>
            <person name="Lin S."/>
            <person name="Zhang Q."/>
            <person name="Li G."/>
            <person name="Tian J."/>
            <person name="Gong T."/>
            <person name="Liu H."/>
            <person name="Zhang D."/>
            <person name="Fang L."/>
            <person name="Ye C."/>
            <person name="Zhang J."/>
            <person name="Hu W."/>
            <person name="Xu A."/>
            <person name="Ren Y."/>
            <person name="Zhang G."/>
            <person name="Bruford M.W."/>
            <person name="Li Q."/>
            <person name="Ma L."/>
            <person name="Guo Y."/>
            <person name="An N."/>
            <person name="Hu Y."/>
            <person name="Zheng Y."/>
            <person name="Shi Y."/>
            <person name="Li Z."/>
            <person name="Liu Q."/>
            <person name="Chen Y."/>
            <person name="Zhao J."/>
            <person name="Qu N."/>
            <person name="Zhao S."/>
            <person name="Tian F."/>
            <person name="Wang X."/>
            <person name="Wang H."/>
            <person name="Xu L."/>
            <person name="Liu X."/>
            <person name="Vinar T."/>
            <person name="Wang Y."/>
            <person name="Lam T.W."/>
            <person name="Yiu S.M."/>
            <person name="Liu S."/>
            <person name="Zhang H."/>
            <person name="Li D."/>
            <person name="Huang Y."/>
            <person name="Wang X."/>
            <person name="Yang G."/>
            <person name="Jiang Z."/>
            <person name="Wang J."/>
            <person name="Qin N."/>
            <person name="Li L."/>
            <person name="Li J."/>
            <person name="Bolund L."/>
            <person name="Kristiansen K."/>
            <person name="Wong G.K."/>
            <person name="Olson M."/>
            <person name="Zhang X."/>
            <person name="Li S."/>
            <person name="Yang H."/>
            <person name="Wang J."/>
            <person name="Wang J."/>
        </authorList>
    </citation>
    <scope>NUCLEOTIDE SEQUENCE [LARGE SCALE GENOMIC DNA]</scope>
</reference>
<evidence type="ECO:0000256" key="1">
    <source>
        <dbReference type="ARBA" id="ARBA00003767"/>
    </source>
</evidence>
<evidence type="ECO:0000256" key="11">
    <source>
        <dbReference type="ARBA" id="ARBA00023242"/>
    </source>
</evidence>
<dbReference type="GO" id="GO:0000978">
    <property type="term" value="F:RNA polymerase II cis-regulatory region sequence-specific DNA binding"/>
    <property type="evidence" value="ECO:0007669"/>
    <property type="project" value="TreeGrafter"/>
</dbReference>
<dbReference type="GO" id="GO:0005886">
    <property type="term" value="C:plasma membrane"/>
    <property type="evidence" value="ECO:0007669"/>
    <property type="project" value="UniProtKB-SubCell"/>
</dbReference>
<dbReference type="Gene3D" id="3.30.160.60">
    <property type="entry name" value="Classic Zinc Finger"/>
    <property type="match status" value="7"/>
</dbReference>
<dbReference type="GO" id="GO:0019236">
    <property type="term" value="P:response to pheromone"/>
    <property type="evidence" value="ECO:0007669"/>
    <property type="project" value="UniProtKB-KW"/>
</dbReference>
<dbReference type="InterPro" id="IPR035240">
    <property type="entry name" value="SprT_Zn_ribbon"/>
</dbReference>
<dbReference type="FunFam" id="3.30.160.60:FF:000139">
    <property type="entry name" value="zinc finger protein 1 homolog"/>
    <property type="match status" value="1"/>
</dbReference>
<evidence type="ECO:0000256" key="6">
    <source>
        <dbReference type="ARBA" id="ARBA00022771"/>
    </source>
</evidence>
<dbReference type="InterPro" id="IPR036051">
    <property type="entry name" value="KRAB_dom_sf"/>
</dbReference>
<dbReference type="FunFam" id="3.30.160.60:FF:000506">
    <property type="entry name" value="Zinc finger protein 23"/>
    <property type="match status" value="1"/>
</dbReference>
<dbReference type="FunFam" id="3.30.160.60:FF:000384">
    <property type="entry name" value="Zinc finger protein 550"/>
    <property type="match status" value="1"/>
</dbReference>
<feature type="domain" description="KRAB" evidence="15">
    <location>
        <begin position="40"/>
        <end position="128"/>
    </location>
</feature>
<dbReference type="Pfam" id="PF17283">
    <property type="entry name" value="Zn_ribbon_SprT"/>
    <property type="match status" value="1"/>
</dbReference>
<dbReference type="GO" id="GO:0016503">
    <property type="term" value="F:pheromone receptor activity"/>
    <property type="evidence" value="ECO:0007669"/>
    <property type="project" value="InterPro"/>
</dbReference>
<feature type="region of interest" description="Disordered" evidence="13">
    <location>
        <begin position="117"/>
        <end position="139"/>
    </location>
</feature>
<feature type="domain" description="C2H2-type" evidence="14">
    <location>
        <begin position="325"/>
        <end position="348"/>
    </location>
</feature>
<keyword evidence="7" id="KW-0862">Zinc</keyword>
<keyword evidence="9" id="KW-0238">DNA-binding</keyword>
<feature type="domain" description="C2H2-type" evidence="14">
    <location>
        <begin position="297"/>
        <end position="324"/>
    </location>
</feature>
<evidence type="ECO:0000256" key="9">
    <source>
        <dbReference type="ARBA" id="ARBA00023125"/>
    </source>
</evidence>
<dbReference type="Pfam" id="PF00096">
    <property type="entry name" value="zf-C2H2"/>
    <property type="match status" value="5"/>
</dbReference>
<dbReference type="PANTHER" id="PTHR24404">
    <property type="entry name" value="ZINC FINGER PROTEIN"/>
    <property type="match status" value="1"/>
</dbReference>
<feature type="domain" description="C2H2-type" evidence="14">
    <location>
        <begin position="241"/>
        <end position="268"/>
    </location>
</feature>
<feature type="domain" description="C2H2-type" evidence="14">
    <location>
        <begin position="185"/>
        <end position="212"/>
    </location>
</feature>
<dbReference type="SUPFAM" id="SSF109640">
    <property type="entry name" value="KRAB domain (Kruppel-associated box)"/>
    <property type="match status" value="1"/>
</dbReference>
<dbReference type="PROSITE" id="PS50157">
    <property type="entry name" value="ZINC_FINGER_C2H2_2"/>
    <property type="match status" value="7"/>
</dbReference>
<evidence type="ECO:0000256" key="12">
    <source>
        <dbReference type="PROSITE-ProRule" id="PRU00042"/>
    </source>
</evidence>
<name>D2HQI5_AILME</name>
<feature type="domain" description="C2H2-type" evidence="14">
    <location>
        <begin position="213"/>
        <end position="240"/>
    </location>
</feature>
<organism evidence="16">
    <name type="scientific">Ailuropoda melanoleuca</name>
    <name type="common">Giant panda</name>
    <dbReference type="NCBI Taxonomy" id="9646"/>
    <lineage>
        <taxon>Eukaryota</taxon>
        <taxon>Metazoa</taxon>
        <taxon>Chordata</taxon>
        <taxon>Craniata</taxon>
        <taxon>Vertebrata</taxon>
        <taxon>Euteleostomi</taxon>
        <taxon>Mammalia</taxon>
        <taxon>Eutheria</taxon>
        <taxon>Laurasiatheria</taxon>
        <taxon>Carnivora</taxon>
        <taxon>Caniformia</taxon>
        <taxon>Ursidae</taxon>
        <taxon>Ailuropoda</taxon>
    </lineage>
</organism>
<comment type="similarity">
    <text evidence="3">Belongs to the krueppel C2H2-type zinc-finger protein family.</text>
</comment>
<dbReference type="InterPro" id="IPR036236">
    <property type="entry name" value="Znf_C2H2_sf"/>
</dbReference>
<comment type="function">
    <text evidence="1">May be involved in transcriptional regulation.</text>
</comment>
<dbReference type="FunFam" id="3.30.160.60:FF:000295">
    <property type="entry name" value="zinc finger protein 19"/>
    <property type="match status" value="2"/>
</dbReference>
<dbReference type="FunFam" id="3.30.160.60:FF:000062">
    <property type="entry name" value="RB-associated KRAB zinc finger protein-like"/>
    <property type="match status" value="1"/>
</dbReference>
<evidence type="ECO:0000256" key="10">
    <source>
        <dbReference type="ARBA" id="ARBA00023163"/>
    </source>
</evidence>
<keyword evidence="8" id="KW-0805">Transcription regulation</keyword>
<dbReference type="InterPro" id="IPR050589">
    <property type="entry name" value="Ikaros_C2H2-ZF"/>
</dbReference>
<dbReference type="SMART" id="SM00355">
    <property type="entry name" value="ZnF_C2H2"/>
    <property type="match status" value="7"/>
</dbReference>
<evidence type="ECO:0000256" key="2">
    <source>
        <dbReference type="ARBA" id="ARBA00004123"/>
    </source>
</evidence>
<dbReference type="GO" id="GO:0008270">
    <property type="term" value="F:zinc ion binding"/>
    <property type="evidence" value="ECO:0007669"/>
    <property type="project" value="UniProtKB-KW"/>
</dbReference>
<keyword evidence="4" id="KW-0479">Metal-binding</keyword>
<dbReference type="GO" id="GO:0003700">
    <property type="term" value="F:DNA-binding transcription factor activity"/>
    <property type="evidence" value="ECO:0007669"/>
    <property type="project" value="TreeGrafter"/>
</dbReference>
<evidence type="ECO:0000256" key="4">
    <source>
        <dbReference type="ARBA" id="ARBA00022723"/>
    </source>
</evidence>
<proteinExistence type="inferred from homology"/>
<evidence type="ECO:0008006" key="17">
    <source>
        <dbReference type="Google" id="ProtNLM"/>
    </source>
</evidence>
<dbReference type="GO" id="GO:0005634">
    <property type="term" value="C:nucleus"/>
    <property type="evidence" value="ECO:0007669"/>
    <property type="project" value="UniProtKB-SubCell"/>
</dbReference>
<dbReference type="EMBL" id="GL193184">
    <property type="protein sequence ID" value="EFB14451.1"/>
    <property type="molecule type" value="Genomic_DNA"/>
</dbReference>
<dbReference type="SMART" id="SM00349">
    <property type="entry name" value="KRAB"/>
    <property type="match status" value="1"/>
</dbReference>
<dbReference type="PANTHER" id="PTHR24404:SF100">
    <property type="entry name" value="ZINC FINGER PROTEIN 501"/>
    <property type="match status" value="1"/>
</dbReference>